<dbReference type="InterPro" id="IPR035979">
    <property type="entry name" value="RBD_domain_sf"/>
</dbReference>
<feature type="region of interest" description="Disordered" evidence="4">
    <location>
        <begin position="75"/>
        <end position="112"/>
    </location>
</feature>
<evidence type="ECO:0000259" key="5">
    <source>
        <dbReference type="PROSITE" id="PS50102"/>
    </source>
</evidence>
<dbReference type="OMA" id="AEMQNML"/>
<evidence type="ECO:0000256" key="4">
    <source>
        <dbReference type="SAM" id="MobiDB-lite"/>
    </source>
</evidence>
<dbReference type="PROSITE" id="PS50102">
    <property type="entry name" value="RRM"/>
    <property type="match status" value="3"/>
</dbReference>
<keyword evidence="1" id="KW-0677">Repeat</keyword>
<organism evidence="6 7">
    <name type="scientific">Chiloscyllium punctatum</name>
    <name type="common">Brownbanded bambooshark</name>
    <name type="synonym">Hemiscyllium punctatum</name>
    <dbReference type="NCBI Taxonomy" id="137246"/>
    <lineage>
        <taxon>Eukaryota</taxon>
        <taxon>Metazoa</taxon>
        <taxon>Chordata</taxon>
        <taxon>Craniata</taxon>
        <taxon>Vertebrata</taxon>
        <taxon>Chondrichthyes</taxon>
        <taxon>Elasmobranchii</taxon>
        <taxon>Galeomorphii</taxon>
        <taxon>Galeoidea</taxon>
        <taxon>Orectolobiformes</taxon>
        <taxon>Hemiscylliidae</taxon>
        <taxon>Chiloscyllium</taxon>
    </lineage>
</organism>
<dbReference type="OrthoDB" id="2588702at2759"/>
<proteinExistence type="predicted"/>
<feature type="domain" description="RRM" evidence="5">
    <location>
        <begin position="227"/>
        <end position="302"/>
    </location>
</feature>
<feature type="region of interest" description="Disordered" evidence="4">
    <location>
        <begin position="324"/>
        <end position="356"/>
    </location>
</feature>
<dbReference type="SUPFAM" id="SSF54928">
    <property type="entry name" value="RNA-binding domain, RBD"/>
    <property type="match status" value="4"/>
</dbReference>
<gene>
    <name evidence="6" type="ORF">chiPu_0004146</name>
</gene>
<dbReference type="SMART" id="SM00360">
    <property type="entry name" value="RRM"/>
    <property type="match status" value="5"/>
</dbReference>
<dbReference type="Pfam" id="PF00076">
    <property type="entry name" value="RRM_1"/>
    <property type="match status" value="3"/>
</dbReference>
<feature type="domain" description="RRM" evidence="5">
    <location>
        <begin position="477"/>
        <end position="554"/>
    </location>
</feature>
<dbReference type="STRING" id="137246.A0A401S5S0"/>
<feature type="domain" description="RRM" evidence="5">
    <location>
        <begin position="663"/>
        <end position="739"/>
    </location>
</feature>
<accession>A0A401S5S0</accession>
<evidence type="ECO:0000256" key="2">
    <source>
        <dbReference type="ARBA" id="ARBA00022884"/>
    </source>
</evidence>
<dbReference type="InterPro" id="IPR012677">
    <property type="entry name" value="Nucleotide-bd_a/b_plait_sf"/>
</dbReference>
<dbReference type="EMBL" id="BEZZ01000096">
    <property type="protein sequence ID" value="GCC25735.1"/>
    <property type="molecule type" value="Genomic_DNA"/>
</dbReference>
<evidence type="ECO:0000256" key="3">
    <source>
        <dbReference type="PROSITE-ProRule" id="PRU00176"/>
    </source>
</evidence>
<dbReference type="Proteomes" id="UP000287033">
    <property type="component" value="Unassembled WGS sequence"/>
</dbReference>
<evidence type="ECO:0000313" key="6">
    <source>
        <dbReference type="EMBL" id="GCC25735.1"/>
    </source>
</evidence>
<dbReference type="InterPro" id="IPR050666">
    <property type="entry name" value="ESRP"/>
</dbReference>
<feature type="compositionally biased region" description="Low complexity" evidence="4">
    <location>
        <begin position="98"/>
        <end position="108"/>
    </location>
</feature>
<name>A0A401S5S0_CHIPU</name>
<dbReference type="InterPro" id="IPR000504">
    <property type="entry name" value="RRM_dom"/>
</dbReference>
<keyword evidence="2 3" id="KW-0694">RNA-binding</keyword>
<feature type="compositionally biased region" description="Basic residues" evidence="4">
    <location>
        <begin position="338"/>
        <end position="352"/>
    </location>
</feature>
<dbReference type="GO" id="GO:0003723">
    <property type="term" value="F:RNA binding"/>
    <property type="evidence" value="ECO:0007669"/>
    <property type="project" value="UniProtKB-UniRule"/>
</dbReference>
<feature type="compositionally biased region" description="Polar residues" evidence="4">
    <location>
        <begin position="75"/>
        <end position="84"/>
    </location>
</feature>
<comment type="caution">
    <text evidence="6">The sequence shown here is derived from an EMBL/GenBank/DDBJ whole genome shotgun (WGS) entry which is preliminary data.</text>
</comment>
<dbReference type="PANTHER" id="PTHR13976">
    <property type="entry name" value="HETEROGENEOUS NUCLEAR RIBONUCLEOPROTEIN-RELATED"/>
    <property type="match status" value="1"/>
</dbReference>
<protein>
    <recommendedName>
        <fullName evidence="5">RRM domain-containing protein</fullName>
    </recommendedName>
</protein>
<reference evidence="6 7" key="1">
    <citation type="journal article" date="2018" name="Nat. Ecol. Evol.">
        <title>Shark genomes provide insights into elasmobranch evolution and the origin of vertebrates.</title>
        <authorList>
            <person name="Hara Y"/>
            <person name="Yamaguchi K"/>
            <person name="Onimaru K"/>
            <person name="Kadota M"/>
            <person name="Koyanagi M"/>
            <person name="Keeley SD"/>
            <person name="Tatsumi K"/>
            <person name="Tanaka K"/>
            <person name="Motone F"/>
            <person name="Kageyama Y"/>
            <person name="Nozu R"/>
            <person name="Adachi N"/>
            <person name="Nishimura O"/>
            <person name="Nakagawa R"/>
            <person name="Tanegashima C"/>
            <person name="Kiyatake I"/>
            <person name="Matsumoto R"/>
            <person name="Murakumo K"/>
            <person name="Nishida K"/>
            <person name="Terakita A"/>
            <person name="Kuratani S"/>
            <person name="Sato K"/>
            <person name="Hyodo S Kuraku.S."/>
        </authorList>
    </citation>
    <scope>NUCLEOTIDE SEQUENCE [LARGE SCALE GENOMIC DNA]</scope>
</reference>
<evidence type="ECO:0000313" key="7">
    <source>
        <dbReference type="Proteomes" id="UP000287033"/>
    </source>
</evidence>
<keyword evidence="7" id="KW-1185">Reference proteome</keyword>
<sequence>MAVVIRLQGLPVSAGTLDIRHFFSRLTIPDGGVHIIGGELGEAFIVFATDEDARLALMRSGEFLKGSRTKLTLSSRNEMQSTIEMSRKRYARSSGETSSYGRSGFSSSGTGGLGSMSSTLAENLVAAMQHEINRDAFHPGEIGSSDMNSYGSRMDPMMSGNMATMALSSPQNIPVAPSSSMSALFGMTPGAMSDSLDKFNGSGSVDPFAVSAYNQRREQGAFHSDDVYLHLQGMPYSAGELQVREFFHGLQVEAVRLQKDYRGLNNGECFVRFASSWDAAEGLKRHKKYMGQRFVEVYRATELEWISGGSDLFIDDRHLDLNRHNRGRSPHREDKHFHSQTRSRSPRRHRSRSYSPQDQDYWMQLKNIPYSILKKDIRNFFDELNITDDQIYLVEDPHGKNTNECFVKFRNDSEIRKALRYHKTYIANRAVYLYPVAKKAVIELMDAVKKQRSREKSAYRNEEKKYQSREGAHSPRLYIYARNLPFDISKSEIHKFFEGFGVAEHGIRILVDSNGIGLGEALVKFKSEDEVLRAERLYGKKLGGREVVLKVVTSEEVFELGNASMHERAKGQKESDYFGSYGGGGGDHSLSHDMHELSKPFFEPSGNLDSVSSMQGPMYGREEGTYGGFNTGNSNFDDCSGGGLGSQFDSGYRGRTGVASGMAVVKAFNLPFKISVDEILDFFYGYRVIQESVIVRYNKRGFPAGDAIITFETVDEAMAAVRELNDKPIGKRNIKLSLL</sequence>
<dbReference type="AlphaFoldDB" id="A0A401S5S0"/>
<dbReference type="Gene3D" id="3.30.70.330">
    <property type="match status" value="5"/>
</dbReference>
<evidence type="ECO:0000256" key="1">
    <source>
        <dbReference type="ARBA" id="ARBA00022737"/>
    </source>
</evidence>